<evidence type="ECO:0000259" key="10">
    <source>
        <dbReference type="SMART" id="SM00939"/>
    </source>
</evidence>
<dbReference type="Gene3D" id="2.60.120.260">
    <property type="entry name" value="Galactose-binding domain-like"/>
    <property type="match status" value="1"/>
</dbReference>
<dbReference type="RefSeq" id="WP_010018656.1">
    <property type="nucleotide sequence ID" value="NZ_PUFN01000006.1"/>
</dbReference>
<dbReference type="OrthoDB" id="319764at2"/>
<feature type="active site" description="Charge relay system" evidence="9">
    <location>
        <position position="526"/>
    </location>
</feature>
<dbReference type="HAMAP" id="MF_00698">
    <property type="entry name" value="Aminopeptidase_S15"/>
    <property type="match status" value="1"/>
</dbReference>
<evidence type="ECO:0000313" key="13">
    <source>
        <dbReference type="Proteomes" id="UP000295257"/>
    </source>
</evidence>
<dbReference type="Gene3D" id="3.40.50.1820">
    <property type="entry name" value="alpha/beta hydrolase"/>
    <property type="match status" value="1"/>
</dbReference>
<comment type="similarity">
    <text evidence="3 9">Belongs to the peptidase S15 family.</text>
</comment>
<dbReference type="AlphaFoldDB" id="A0A4R5NIN3"/>
<evidence type="ECO:0000256" key="9">
    <source>
        <dbReference type="HAMAP-Rule" id="MF_00698"/>
    </source>
</evidence>
<feature type="domain" description="Xaa-Pro dipeptidyl-peptidase C-terminal" evidence="10">
    <location>
        <begin position="542"/>
        <end position="801"/>
    </location>
</feature>
<evidence type="ECO:0000256" key="1">
    <source>
        <dbReference type="ARBA" id="ARBA00000123"/>
    </source>
</evidence>
<dbReference type="GO" id="GO:0008239">
    <property type="term" value="F:dipeptidyl-peptidase activity"/>
    <property type="evidence" value="ECO:0007669"/>
    <property type="project" value="UniProtKB-UniRule"/>
</dbReference>
<dbReference type="Proteomes" id="UP000295257">
    <property type="component" value="Unassembled WGS sequence"/>
</dbReference>
<evidence type="ECO:0000313" key="12">
    <source>
        <dbReference type="EMBL" id="TDG74291.1"/>
    </source>
</evidence>
<feature type="active site" description="Charge relay system" evidence="9">
    <location>
        <position position="495"/>
    </location>
</feature>
<keyword evidence="6 9" id="KW-0645">Protease</keyword>
<dbReference type="STRING" id="1612.ABB44_01385"/>
<proteinExistence type="inferred from homology"/>
<dbReference type="SUPFAM" id="SSF53474">
    <property type="entry name" value="alpha/beta-Hydrolases"/>
    <property type="match status" value="1"/>
</dbReference>
<protein>
    <recommendedName>
        <fullName evidence="9">Xaa-Pro dipeptidyl-peptidase</fullName>
        <ecNumber evidence="9">3.4.14.11</ecNumber>
    </recommendedName>
    <alternativeName>
        <fullName evidence="9">X-Pro dipeptidyl-peptidase</fullName>
    </alternativeName>
    <alternativeName>
        <fullName evidence="9">X-prolyl-dipeptidyl aminopeptidase</fullName>
        <shortName evidence="9">X-PDAP</shortName>
    </alternativeName>
</protein>
<organism evidence="12 13">
    <name type="scientific">Companilactobacillus farciminis</name>
    <dbReference type="NCBI Taxonomy" id="1612"/>
    <lineage>
        <taxon>Bacteria</taxon>
        <taxon>Bacillati</taxon>
        <taxon>Bacillota</taxon>
        <taxon>Bacilli</taxon>
        <taxon>Lactobacillales</taxon>
        <taxon>Lactobacillaceae</taxon>
        <taxon>Companilactobacillus</taxon>
    </lineage>
</organism>
<dbReference type="InterPro" id="IPR036313">
    <property type="entry name" value="PepX_N_dom_sf"/>
</dbReference>
<comment type="function">
    <text evidence="2 9">Removes N-terminal dipeptides sequentially from polypeptides having unsubstituted N-termini provided that the penultimate residue is proline.</text>
</comment>
<dbReference type="InterPro" id="IPR000383">
    <property type="entry name" value="Xaa-Pro-like_dom"/>
</dbReference>
<evidence type="ECO:0000256" key="4">
    <source>
        <dbReference type="ARBA" id="ARBA00011738"/>
    </source>
</evidence>
<evidence type="ECO:0000256" key="5">
    <source>
        <dbReference type="ARBA" id="ARBA00022438"/>
    </source>
</evidence>
<keyword evidence="9" id="KW-0963">Cytoplasm</keyword>
<evidence type="ECO:0000256" key="7">
    <source>
        <dbReference type="ARBA" id="ARBA00022801"/>
    </source>
</evidence>
<dbReference type="Pfam" id="PF02129">
    <property type="entry name" value="Peptidase_S15"/>
    <property type="match status" value="1"/>
</dbReference>
<gene>
    <name evidence="9" type="primary">pepX</name>
    <name evidence="12" type="ORF">C5L30_002236</name>
</gene>
<dbReference type="Pfam" id="PF09168">
    <property type="entry name" value="PepX_N"/>
    <property type="match status" value="1"/>
</dbReference>
<dbReference type="InterPro" id="IPR015251">
    <property type="entry name" value="PepX_N_dom"/>
</dbReference>
<dbReference type="InterPro" id="IPR008252">
    <property type="entry name" value="Pept_S15_Xpro"/>
</dbReference>
<dbReference type="SUPFAM" id="SSF49785">
    <property type="entry name" value="Galactose-binding domain-like"/>
    <property type="match status" value="1"/>
</dbReference>
<dbReference type="EC" id="3.4.14.11" evidence="9"/>
<dbReference type="GO" id="GO:0004177">
    <property type="term" value="F:aminopeptidase activity"/>
    <property type="evidence" value="ECO:0007669"/>
    <property type="project" value="UniProtKB-KW"/>
</dbReference>
<dbReference type="Gene3D" id="1.10.246.70">
    <property type="match status" value="1"/>
</dbReference>
<feature type="domain" description="X-Prolyl dipeptidyl aminopeptidase PepX N-terminal" evidence="11">
    <location>
        <begin position="1"/>
        <end position="159"/>
    </location>
</feature>
<dbReference type="PRINTS" id="PR00923">
    <property type="entry name" value="LACTOPTASE"/>
</dbReference>
<dbReference type="Pfam" id="PF08530">
    <property type="entry name" value="PepX_C"/>
    <property type="match status" value="1"/>
</dbReference>
<evidence type="ECO:0000256" key="2">
    <source>
        <dbReference type="ARBA" id="ARBA00003997"/>
    </source>
</evidence>
<dbReference type="NCBIfam" id="NF003781">
    <property type="entry name" value="PRK05371.1-2"/>
    <property type="match status" value="1"/>
</dbReference>
<dbReference type="SMART" id="SM00940">
    <property type="entry name" value="PepX_N"/>
    <property type="match status" value="1"/>
</dbReference>
<dbReference type="GO" id="GO:0008236">
    <property type="term" value="F:serine-type peptidase activity"/>
    <property type="evidence" value="ECO:0007669"/>
    <property type="project" value="UniProtKB-KW"/>
</dbReference>
<dbReference type="GO" id="GO:0005737">
    <property type="term" value="C:cytoplasm"/>
    <property type="evidence" value="ECO:0007669"/>
    <property type="project" value="UniProtKB-SubCell"/>
</dbReference>
<dbReference type="InterPro" id="IPR013736">
    <property type="entry name" value="Xaa-Pro_dipept_C"/>
</dbReference>
<dbReference type="InterPro" id="IPR029058">
    <property type="entry name" value="AB_hydrolase_fold"/>
</dbReference>
<dbReference type="SUPFAM" id="SSF81761">
    <property type="entry name" value="X-Prolyl dipeptidyl aminopeptidase PepX, N-terminal domain"/>
    <property type="match status" value="1"/>
</dbReference>
<accession>A0A4R5NIN3</accession>
<keyword evidence="8 9" id="KW-0720">Serine protease</keyword>
<comment type="subcellular location">
    <subcellularLocation>
        <location evidence="9">Cytoplasm</location>
    </subcellularLocation>
</comment>
<evidence type="ECO:0000256" key="6">
    <source>
        <dbReference type="ARBA" id="ARBA00022670"/>
    </source>
</evidence>
<comment type="caution">
    <text evidence="12">The sequence shown here is derived from an EMBL/GenBank/DDBJ whole genome shotgun (WGS) entry which is preliminary data.</text>
</comment>
<keyword evidence="5 9" id="KW-0031">Aminopeptidase</keyword>
<dbReference type="SMART" id="SM00939">
    <property type="entry name" value="PepX_C"/>
    <property type="match status" value="1"/>
</dbReference>
<comment type="subunit">
    <text evidence="4 9">Homodimer.</text>
</comment>
<evidence type="ECO:0000256" key="8">
    <source>
        <dbReference type="ARBA" id="ARBA00022825"/>
    </source>
</evidence>
<dbReference type="EMBL" id="PUFN01000006">
    <property type="protein sequence ID" value="TDG74291.1"/>
    <property type="molecule type" value="Genomic_DNA"/>
</dbReference>
<name>A0A4R5NIN3_9LACO</name>
<keyword evidence="7 9" id="KW-0378">Hydrolase</keyword>
<reference evidence="12 13" key="1">
    <citation type="journal article" date="2019" name="Appl. Microbiol. Biotechnol.">
        <title>Uncovering carbohydrate metabolism through a genotype-phenotype association study of 56 lactic acid bacteria genomes.</title>
        <authorList>
            <person name="Buron-Moles G."/>
            <person name="Chailyan A."/>
            <person name="Dolejs I."/>
            <person name="Forster J."/>
            <person name="Miks M.H."/>
        </authorList>
    </citation>
    <scope>NUCLEOTIDE SEQUENCE [LARGE SCALE GENOMIC DNA]</scope>
    <source>
        <strain evidence="12 13">ATCC 29644</strain>
    </source>
</reference>
<feature type="active site" description="Charge relay system" evidence="9">
    <location>
        <position position="375"/>
    </location>
</feature>
<keyword evidence="13" id="KW-1185">Reference proteome</keyword>
<evidence type="ECO:0000259" key="11">
    <source>
        <dbReference type="SMART" id="SM00940"/>
    </source>
</evidence>
<comment type="catalytic activity">
    <reaction evidence="1 9">
        <text>Hydrolyzes Xaa-Pro-|- bonds to release unblocked, N-terminal dipeptides from substrates including Ala-Pro-|-p-nitroanilide and (sequentially) Tyr-Pro-|-Phe-Pro-|-Gly-Pro-|-Ile.</text>
        <dbReference type="EC" id="3.4.14.11"/>
    </reaction>
</comment>
<sequence>MKNNQFAIRPTEYKDQLVELETIGFLDKDNESETDPIKLWKSFLSKSFLEAKTSSAFEEKLKTYMATESLNLNEYLDSATNVSVSAFYNVALQLLKFNPDVDFNFSDPLGAMKKIQLMIADHNTDFFSVDELKSAWYWLLATHNKNGQTFIDFLATKGFFIRFYGKVNHPLLFNGKTLPVFDPHQLIREVVYVESPQDTDHDGKRDLLKAEILRPQATENGLKVPVLYTASPYNQGTNDETGEKLTHNVNVTLQHKEPNNLQYNDIEYHAPETKLPHSRVVNGQTKRAEEDFSRESSYTMNDYFLARGFAVVYMAGIGTKDSEGLRTTGDPDETTSTISIIKWLTGELPAFTNRIDNIEIKAWWSNKRIAMTGRSYLGTLATAAATTGVYGLKTIISEAAISSWYDYYRDGGLVIAPGGFPGEDADVLAEETFSRRLQPGDFHNVKDTWNKQIEKINQGQDRTTGNYNTFWDARNYHKDFKNITADVFMVHGLNDWNVKPRNVERLWNGIKHNGVTQKLILHQGQHIYINAFRSIDYNDIINLWLTHELLGVDNQAKEIIPNVIIQDNTETETWNAYQDWANNDNEQIKYSLSSDKLNTGQPVKQELSFNDQLDKKSFDFYAKHNDTWENELLSSNEKLLKNRLLFKSAPLDDDLTIDGKTLVNLKVSSSQNIGLLSFQLVDYGLAKRLTVSPTLLSKNSLAGTFDWREDDLREFTYGKETPFKMISKGHLNLQNRENNYKVDELKPDVFYNVGVELQPTFYKLLKGHQLGLIVYATDFEMTVRGNQDIKYTVQTEDSSLIVPIHK</sequence>
<evidence type="ECO:0000256" key="3">
    <source>
        <dbReference type="ARBA" id="ARBA00010819"/>
    </source>
</evidence>
<dbReference type="InterPro" id="IPR008979">
    <property type="entry name" value="Galactose-bd-like_sf"/>
</dbReference>
<dbReference type="GO" id="GO:0006508">
    <property type="term" value="P:proteolysis"/>
    <property type="evidence" value="ECO:0007669"/>
    <property type="project" value="UniProtKB-KW"/>
</dbReference>